<sequence>MSNSNVFMNNINSCSDRVDTTSRLAQWRVDDFSGPSNLKSKYFKIGGWDWNLIIEKIEKIVGHFGAPRSECFIILKPEYHGEGLLIASFNMRVVSLVEGRRILLYTEIRDKRLKKTEGVRCALTVPLTRRFIIDVEFLDLKTASLNGGEPRSVWSERCIQNVAATSALGRMLSESIHTDIIISASNGSIGAHRAVLAASSPVFDSMFTHDLKEKELSVINIPDMCIEVCQTFLSYLYSNNIQYQDFLSHRLSLLRAADKYDVTNLKDACQESLLEDIDSANVLERLQIAVTYRLPRLKDGCFKYLVNFGKIFDIKEEFDAFIQSTDRELVSEVVNEILSVWKGV</sequence>
<comment type="pathway">
    <text evidence="1">Protein modification; protein ubiquitination.</text>
</comment>
<proteinExistence type="predicted"/>
<dbReference type="Proteomes" id="UP000245207">
    <property type="component" value="Unassembled WGS sequence"/>
</dbReference>
<dbReference type="EMBL" id="PKPP01007826">
    <property type="protein sequence ID" value="PWA52333.1"/>
    <property type="molecule type" value="Genomic_DNA"/>
</dbReference>
<dbReference type="PROSITE" id="PS50097">
    <property type="entry name" value="BTB"/>
    <property type="match status" value="1"/>
</dbReference>
<comment type="caution">
    <text evidence="3">The sequence shown here is derived from an EMBL/GenBank/DDBJ whole genome shotgun (WGS) entry which is preliminary data.</text>
</comment>
<dbReference type="Pfam" id="PF00651">
    <property type="entry name" value="BTB"/>
    <property type="match status" value="1"/>
</dbReference>
<dbReference type="Gene3D" id="3.30.710.10">
    <property type="entry name" value="Potassium Channel Kv1.1, Chain A"/>
    <property type="match status" value="1"/>
</dbReference>
<feature type="domain" description="BTB" evidence="2">
    <location>
        <begin position="178"/>
        <end position="245"/>
    </location>
</feature>
<evidence type="ECO:0000313" key="4">
    <source>
        <dbReference type="Proteomes" id="UP000245207"/>
    </source>
</evidence>
<evidence type="ECO:0000259" key="2">
    <source>
        <dbReference type="PROSITE" id="PS50097"/>
    </source>
</evidence>
<accession>A0A2U1LTK8</accession>
<dbReference type="InterPro" id="IPR000210">
    <property type="entry name" value="BTB/POZ_dom"/>
</dbReference>
<dbReference type="STRING" id="35608.A0A2U1LTK8"/>
<reference evidence="3 4" key="1">
    <citation type="journal article" date="2018" name="Mol. Plant">
        <title>The genome of Artemisia annua provides insight into the evolution of Asteraceae family and artemisinin biosynthesis.</title>
        <authorList>
            <person name="Shen Q."/>
            <person name="Zhang L."/>
            <person name="Liao Z."/>
            <person name="Wang S."/>
            <person name="Yan T."/>
            <person name="Shi P."/>
            <person name="Liu M."/>
            <person name="Fu X."/>
            <person name="Pan Q."/>
            <person name="Wang Y."/>
            <person name="Lv Z."/>
            <person name="Lu X."/>
            <person name="Zhang F."/>
            <person name="Jiang W."/>
            <person name="Ma Y."/>
            <person name="Chen M."/>
            <person name="Hao X."/>
            <person name="Li L."/>
            <person name="Tang Y."/>
            <person name="Lv G."/>
            <person name="Zhou Y."/>
            <person name="Sun X."/>
            <person name="Brodelius P.E."/>
            <person name="Rose J.K.C."/>
            <person name="Tang K."/>
        </authorList>
    </citation>
    <scope>NUCLEOTIDE SEQUENCE [LARGE SCALE GENOMIC DNA]</scope>
    <source>
        <strain evidence="4">cv. Huhao1</strain>
        <tissue evidence="3">Leaf</tissue>
    </source>
</reference>
<organism evidence="3 4">
    <name type="scientific">Artemisia annua</name>
    <name type="common">Sweet wormwood</name>
    <dbReference type="NCBI Taxonomy" id="35608"/>
    <lineage>
        <taxon>Eukaryota</taxon>
        <taxon>Viridiplantae</taxon>
        <taxon>Streptophyta</taxon>
        <taxon>Embryophyta</taxon>
        <taxon>Tracheophyta</taxon>
        <taxon>Spermatophyta</taxon>
        <taxon>Magnoliopsida</taxon>
        <taxon>eudicotyledons</taxon>
        <taxon>Gunneridae</taxon>
        <taxon>Pentapetalae</taxon>
        <taxon>asterids</taxon>
        <taxon>campanulids</taxon>
        <taxon>Asterales</taxon>
        <taxon>Asteraceae</taxon>
        <taxon>Asteroideae</taxon>
        <taxon>Anthemideae</taxon>
        <taxon>Artemisiinae</taxon>
        <taxon>Artemisia</taxon>
    </lineage>
</organism>
<evidence type="ECO:0000313" key="3">
    <source>
        <dbReference type="EMBL" id="PWA52333.1"/>
    </source>
</evidence>
<name>A0A2U1LTK8_ARTAN</name>
<dbReference type="PANTHER" id="PTHR46672:SF7">
    <property type="entry name" value="CHROMATIN REMODELING &amp; TRANSCRIPTION REGULATOR BTB-POZ FAMILY"/>
    <property type="match status" value="1"/>
</dbReference>
<dbReference type="InterPro" id="IPR044714">
    <property type="entry name" value="AtSIBP1-like"/>
</dbReference>
<dbReference type="OrthoDB" id="6359816at2759"/>
<dbReference type="InterPro" id="IPR011333">
    <property type="entry name" value="SKP1/BTB/POZ_sf"/>
</dbReference>
<dbReference type="CDD" id="cd18186">
    <property type="entry name" value="BTB_POZ_ZBTB_KLHL-like"/>
    <property type="match status" value="1"/>
</dbReference>
<gene>
    <name evidence="3" type="ORF">CTI12_AA281220</name>
</gene>
<dbReference type="PANTHER" id="PTHR46672">
    <property type="entry name" value="OS08G0495500 PROTEIN-RELATED"/>
    <property type="match status" value="1"/>
</dbReference>
<protein>
    <submittedName>
        <fullName evidence="3">BTB/POZ domain-containing protein</fullName>
    </submittedName>
</protein>
<keyword evidence="4" id="KW-1185">Reference proteome</keyword>
<evidence type="ECO:0000256" key="1">
    <source>
        <dbReference type="ARBA" id="ARBA00004906"/>
    </source>
</evidence>
<dbReference type="SUPFAM" id="SSF54695">
    <property type="entry name" value="POZ domain"/>
    <property type="match status" value="1"/>
</dbReference>
<dbReference type="AlphaFoldDB" id="A0A2U1LTK8"/>
<dbReference type="SMART" id="SM00225">
    <property type="entry name" value="BTB"/>
    <property type="match status" value="1"/>
</dbReference>